<dbReference type="PANTHER" id="PTHR30545:SF2">
    <property type="entry name" value="SUGAR FERMENTATION STIMULATION PROTEIN A"/>
    <property type="match status" value="1"/>
</dbReference>
<sequence length="241" mass="26834">MQFNKPLQRFTLVKRYKRFLADVIAADGSTLTIHCPNTGAMTGCAEPGMSLYASDSGNPKRKYRYTWELSESADGNLICVNTQRANEVAAEAIQAGLIKALTPLDLSAENFSRERRYGEQNSRIDIFLRDQQNRPSFIEVKSVTLLQDGRGYFPDTVSQRALKHVQELQHVVQQGARGIMLYQVMHSAIDSVTPAAHIDANYAAALQQAHRAGVECYALNCYLTPQQLTAQKLLPVMLDNA</sequence>
<dbReference type="STRING" id="740709.A10D4_00130"/>
<keyword evidence="5" id="KW-1185">Reference proteome</keyword>
<accession>K2JVL0</accession>
<evidence type="ECO:0000313" key="4">
    <source>
        <dbReference type="EMBL" id="EKE87456.1"/>
    </source>
</evidence>
<dbReference type="InterPro" id="IPR040452">
    <property type="entry name" value="SfsA_C"/>
</dbReference>
<dbReference type="Pfam" id="PF17746">
    <property type="entry name" value="SfsA_N"/>
    <property type="match status" value="1"/>
</dbReference>
<dbReference type="AlphaFoldDB" id="K2JVL0"/>
<dbReference type="InterPro" id="IPR041465">
    <property type="entry name" value="SfsA_N"/>
</dbReference>
<dbReference type="Gene3D" id="3.40.1350.60">
    <property type="match status" value="1"/>
</dbReference>
<evidence type="ECO:0000259" key="2">
    <source>
        <dbReference type="Pfam" id="PF03749"/>
    </source>
</evidence>
<dbReference type="OrthoDB" id="9802365at2"/>
<dbReference type="Pfam" id="PF03749">
    <property type="entry name" value="SfsA"/>
    <property type="match status" value="1"/>
</dbReference>
<dbReference type="FunFam" id="2.40.50.580:FF:000001">
    <property type="entry name" value="Sugar fermentation stimulation protein A"/>
    <property type="match status" value="1"/>
</dbReference>
<feature type="domain" description="SfsA N-terminal OB" evidence="3">
    <location>
        <begin position="13"/>
        <end position="80"/>
    </location>
</feature>
<evidence type="ECO:0000256" key="1">
    <source>
        <dbReference type="HAMAP-Rule" id="MF_00095"/>
    </source>
</evidence>
<dbReference type="PANTHER" id="PTHR30545">
    <property type="entry name" value="SUGAR FERMENTATION STIMULATION PROTEIN A"/>
    <property type="match status" value="1"/>
</dbReference>
<evidence type="ECO:0000259" key="3">
    <source>
        <dbReference type="Pfam" id="PF17746"/>
    </source>
</evidence>
<dbReference type="HAMAP" id="MF_00095">
    <property type="entry name" value="SfsA"/>
    <property type="match status" value="1"/>
</dbReference>
<dbReference type="RefSeq" id="WP_008486939.1">
    <property type="nucleotide sequence ID" value="NZ_AMRG01000001.1"/>
</dbReference>
<proteinExistence type="inferred from homology"/>
<protein>
    <recommendedName>
        <fullName evidence="1">Sugar fermentation stimulation protein homolog</fullName>
    </recommendedName>
</protein>
<dbReference type="Gene3D" id="2.40.50.580">
    <property type="match status" value="1"/>
</dbReference>
<dbReference type="Proteomes" id="UP000014115">
    <property type="component" value="Unassembled WGS sequence"/>
</dbReference>
<evidence type="ECO:0000313" key="5">
    <source>
        <dbReference type="Proteomes" id="UP000014115"/>
    </source>
</evidence>
<name>K2JVL0_9GAMM</name>
<comment type="caution">
    <text evidence="4">The sequence shown here is derived from an EMBL/GenBank/DDBJ whole genome shotgun (WGS) entry which is preliminary data.</text>
</comment>
<organism evidence="4 5">
    <name type="scientific">Idiomarina xiamenensis 10-D-4</name>
    <dbReference type="NCBI Taxonomy" id="740709"/>
    <lineage>
        <taxon>Bacteria</taxon>
        <taxon>Pseudomonadati</taxon>
        <taxon>Pseudomonadota</taxon>
        <taxon>Gammaproteobacteria</taxon>
        <taxon>Alteromonadales</taxon>
        <taxon>Idiomarinaceae</taxon>
        <taxon>Idiomarina</taxon>
    </lineage>
</organism>
<reference evidence="4 5" key="1">
    <citation type="journal article" date="2012" name="J. Bacteriol.">
        <title>Genome Sequence of Idiomarina xiamenensis Type Strain 10-D-4.</title>
        <authorList>
            <person name="Lai Q."/>
            <person name="Wang L."/>
            <person name="Wang W."/>
            <person name="Shao Z."/>
        </authorList>
    </citation>
    <scope>NUCLEOTIDE SEQUENCE [LARGE SCALE GENOMIC DNA]</scope>
    <source>
        <strain evidence="4 5">10-D-4</strain>
    </source>
</reference>
<dbReference type="InterPro" id="IPR005224">
    <property type="entry name" value="SfsA"/>
</dbReference>
<dbReference type="PATRIC" id="fig|740709.3.peg.26"/>
<dbReference type="EMBL" id="AMRG01000001">
    <property type="protein sequence ID" value="EKE87456.1"/>
    <property type="molecule type" value="Genomic_DNA"/>
</dbReference>
<dbReference type="eggNOG" id="COG1489">
    <property type="taxonomic scope" value="Bacteria"/>
</dbReference>
<comment type="similarity">
    <text evidence="1">Belongs to the SfsA family.</text>
</comment>
<dbReference type="NCBIfam" id="TIGR00230">
    <property type="entry name" value="sfsA"/>
    <property type="match status" value="1"/>
</dbReference>
<dbReference type="CDD" id="cd22359">
    <property type="entry name" value="SfsA-like_bacterial"/>
    <property type="match status" value="1"/>
</dbReference>
<feature type="domain" description="Sugar fermentation stimulation protein C-terminal" evidence="2">
    <location>
        <begin position="83"/>
        <end position="226"/>
    </location>
</feature>
<gene>
    <name evidence="1" type="primary">sfsA</name>
    <name evidence="4" type="ORF">A10D4_00130</name>
</gene>
<dbReference type="GO" id="GO:0003677">
    <property type="term" value="F:DNA binding"/>
    <property type="evidence" value="ECO:0007669"/>
    <property type="project" value="InterPro"/>
</dbReference>